<keyword evidence="1" id="KW-0051">Antiviral defense</keyword>
<evidence type="ECO:0000313" key="3">
    <source>
        <dbReference type="EMBL" id="GHJ29690.1"/>
    </source>
</evidence>
<dbReference type="InterPro" id="IPR010147">
    <property type="entry name" value="CRISPR-assoc_prot_CasD"/>
</dbReference>
<gene>
    <name evidence="3" type="ORF">TPA0910_41230</name>
</gene>
<dbReference type="NCBIfam" id="TIGR02593">
    <property type="entry name" value="CRISPR_cas5"/>
    <property type="match status" value="1"/>
</dbReference>
<protein>
    <submittedName>
        <fullName evidence="3">Type I-E CRISPR-associated protein Cas5/CasD</fullName>
    </submittedName>
</protein>
<dbReference type="EMBL" id="BNEK01000003">
    <property type="protein sequence ID" value="GHJ29690.1"/>
    <property type="molecule type" value="Genomic_DNA"/>
</dbReference>
<accession>A0ABQ3U269</accession>
<dbReference type="Gene3D" id="3.30.70.2660">
    <property type="match status" value="1"/>
</dbReference>
<evidence type="ECO:0000256" key="2">
    <source>
        <dbReference type="SAM" id="MobiDB-lite"/>
    </source>
</evidence>
<evidence type="ECO:0000313" key="4">
    <source>
        <dbReference type="Proteomes" id="UP001054854"/>
    </source>
</evidence>
<sequence>MTPHPAPPPGPQDNSQAVLLLRLAGPLQSWGSRSAFNRRETNGEPTKSGVIGLLAVAAGHARQEPLDELLLLRLGIRVDQPGTLLRDYHTVSDYRGRPLPQAGVSAKGLQKPTSPAKHTHVTTRYYLQDAVFLAAVTGPRDLLHTLDEAVRAPAFPLALGRRSCPPTQPLSRGLREGNLEDVLREEPWQASRRAREQYAAQCGREHGLDRPLYPARIDRSVTIEDLQGDDVLHDSPMSFDPYARSFTSRRVRHGWLRIPTGFPQPDTTATDGQDDAAGHDPFALLGW</sequence>
<evidence type="ECO:0000256" key="1">
    <source>
        <dbReference type="ARBA" id="ARBA00023118"/>
    </source>
</evidence>
<organism evidence="3 4">
    <name type="scientific">Streptomyces hygroscopicus</name>
    <dbReference type="NCBI Taxonomy" id="1912"/>
    <lineage>
        <taxon>Bacteria</taxon>
        <taxon>Bacillati</taxon>
        <taxon>Actinomycetota</taxon>
        <taxon>Actinomycetes</taxon>
        <taxon>Kitasatosporales</taxon>
        <taxon>Streptomycetaceae</taxon>
        <taxon>Streptomyces</taxon>
        <taxon>Streptomyces violaceusniger group</taxon>
    </lineage>
</organism>
<dbReference type="CDD" id="cd09756">
    <property type="entry name" value="Cas5_I-E"/>
    <property type="match status" value="1"/>
</dbReference>
<feature type="region of interest" description="Disordered" evidence="2">
    <location>
        <begin position="258"/>
        <end position="280"/>
    </location>
</feature>
<dbReference type="InterPro" id="IPR013422">
    <property type="entry name" value="CRISPR-assoc_prot_Cas5_N"/>
</dbReference>
<comment type="caution">
    <text evidence="3">The sequence shown here is derived from an EMBL/GenBank/DDBJ whole genome shotgun (WGS) entry which is preliminary data.</text>
</comment>
<dbReference type="RefSeq" id="WP_236257679.1">
    <property type="nucleotide sequence ID" value="NZ_BNEK01000003.1"/>
</dbReference>
<dbReference type="Pfam" id="PF09704">
    <property type="entry name" value="Cas_Cas5d"/>
    <property type="match status" value="1"/>
</dbReference>
<proteinExistence type="predicted"/>
<dbReference type="NCBIfam" id="TIGR01868">
    <property type="entry name" value="casD_Cas5e"/>
    <property type="match status" value="1"/>
</dbReference>
<name>A0ABQ3U269_STRHY</name>
<dbReference type="InterPro" id="IPR021124">
    <property type="entry name" value="CRISPR-assoc_prot_Cas5"/>
</dbReference>
<reference evidence="3" key="1">
    <citation type="submission" date="2024-05" db="EMBL/GenBank/DDBJ databases">
        <title>Whole genome shotgun sequence of Streptomyces hygroscopicus NBRC 113678.</title>
        <authorList>
            <person name="Komaki H."/>
            <person name="Tamura T."/>
        </authorList>
    </citation>
    <scope>NUCLEOTIDE SEQUENCE</scope>
    <source>
        <strain evidence="3">N11-34</strain>
    </source>
</reference>
<dbReference type="Proteomes" id="UP001054854">
    <property type="component" value="Unassembled WGS sequence"/>
</dbReference>
<keyword evidence="4" id="KW-1185">Reference proteome</keyword>